<gene>
    <name evidence="1" type="ORF">FIBSPDRAFT_1037679</name>
</gene>
<reference evidence="1 2" key="1">
    <citation type="journal article" date="2016" name="Mol. Biol. Evol.">
        <title>Comparative Genomics of Early-Diverging Mushroom-Forming Fungi Provides Insights into the Origins of Lignocellulose Decay Capabilities.</title>
        <authorList>
            <person name="Nagy L.G."/>
            <person name="Riley R."/>
            <person name="Tritt A."/>
            <person name="Adam C."/>
            <person name="Daum C."/>
            <person name="Floudas D."/>
            <person name="Sun H."/>
            <person name="Yadav J.S."/>
            <person name="Pangilinan J."/>
            <person name="Larsson K.H."/>
            <person name="Matsuura K."/>
            <person name="Barry K."/>
            <person name="Labutti K."/>
            <person name="Kuo R."/>
            <person name="Ohm R.A."/>
            <person name="Bhattacharya S.S."/>
            <person name="Shirouzu T."/>
            <person name="Yoshinaga Y."/>
            <person name="Martin F.M."/>
            <person name="Grigoriev I.V."/>
            <person name="Hibbett D.S."/>
        </authorList>
    </citation>
    <scope>NUCLEOTIDE SEQUENCE [LARGE SCALE GENOMIC DNA]</scope>
    <source>
        <strain evidence="1 2">CBS 109695</strain>
    </source>
</reference>
<dbReference type="STRING" id="436010.A0A166U1N6"/>
<dbReference type="PANTHER" id="PTHR46644:SF2">
    <property type="entry name" value="DNA REPAIR PROTEIN XRCC2"/>
    <property type="match status" value="1"/>
</dbReference>
<protein>
    <submittedName>
        <fullName evidence="1">Uncharacterized protein</fullName>
    </submittedName>
</protein>
<dbReference type="CDD" id="cd19490">
    <property type="entry name" value="XRCC2"/>
    <property type="match status" value="1"/>
</dbReference>
<accession>A0A166U1N6</accession>
<dbReference type="Gene3D" id="3.40.50.300">
    <property type="entry name" value="P-loop containing nucleotide triphosphate hydrolases"/>
    <property type="match status" value="1"/>
</dbReference>
<evidence type="ECO:0000313" key="2">
    <source>
        <dbReference type="Proteomes" id="UP000076532"/>
    </source>
</evidence>
<dbReference type="AlphaFoldDB" id="A0A166U1N6"/>
<dbReference type="Proteomes" id="UP000076532">
    <property type="component" value="Unassembled WGS sequence"/>
</dbReference>
<sequence length="368" mass="40453">MATIPTADSMLAEIQSETLNTLLTSVRWEVSPPGSTQIHALDAQFFSSMQHHQMTHSSLNGGDLIEVQGPPASGKTHFLYHLIVTSILPSTVLGIHLSSWDKAAVIFDTDGTFSLLRLRELLLSRLGSLLRAASQTDNASISLGDITKTAMARVHVFRPTSSVQLAASLLNLPSYHAEHLPGDVIGIVAVDSVSSFYWPDRFTVEQMNSGDAKGRNSSSNPLHHFLTSLQKIRASHGPVVVLTNWGLNPLTKLTRDSAPTMLYKQHLNPFPNLAPPYPTEERDANSHRSNTSLWNPSLTHHITLPFVPMTPFIPDASIQEVQEQEMNYRKEIVDRGEVAGIVRTSGCARTGRFTFRVCCDEVVVDSEA</sequence>
<dbReference type="GO" id="GO:0000724">
    <property type="term" value="P:double-strand break repair via homologous recombination"/>
    <property type="evidence" value="ECO:0007669"/>
    <property type="project" value="InterPro"/>
</dbReference>
<dbReference type="GO" id="GO:0000400">
    <property type="term" value="F:four-way junction DNA binding"/>
    <property type="evidence" value="ECO:0007669"/>
    <property type="project" value="TreeGrafter"/>
</dbReference>
<dbReference type="EMBL" id="KV417490">
    <property type="protein sequence ID" value="KZP31220.1"/>
    <property type="molecule type" value="Genomic_DNA"/>
</dbReference>
<dbReference type="GO" id="GO:0005657">
    <property type="term" value="C:replication fork"/>
    <property type="evidence" value="ECO:0007669"/>
    <property type="project" value="InterPro"/>
</dbReference>
<organism evidence="1 2">
    <name type="scientific">Athelia psychrophila</name>
    <dbReference type="NCBI Taxonomy" id="1759441"/>
    <lineage>
        <taxon>Eukaryota</taxon>
        <taxon>Fungi</taxon>
        <taxon>Dikarya</taxon>
        <taxon>Basidiomycota</taxon>
        <taxon>Agaricomycotina</taxon>
        <taxon>Agaricomycetes</taxon>
        <taxon>Agaricomycetidae</taxon>
        <taxon>Atheliales</taxon>
        <taxon>Atheliaceae</taxon>
        <taxon>Athelia</taxon>
    </lineage>
</organism>
<dbReference type="InterPro" id="IPR027417">
    <property type="entry name" value="P-loop_NTPase"/>
</dbReference>
<dbReference type="GO" id="GO:0033063">
    <property type="term" value="C:Rad51B-Rad51C-Rad51D-XRCC2 complex"/>
    <property type="evidence" value="ECO:0007669"/>
    <property type="project" value="InterPro"/>
</dbReference>
<dbReference type="GO" id="GO:0005815">
    <property type="term" value="C:microtubule organizing center"/>
    <property type="evidence" value="ECO:0007669"/>
    <property type="project" value="TreeGrafter"/>
</dbReference>
<dbReference type="PANTHER" id="PTHR46644">
    <property type="entry name" value="DNA REPAIR PROTEIN XRCC2"/>
    <property type="match status" value="1"/>
</dbReference>
<keyword evidence="2" id="KW-1185">Reference proteome</keyword>
<evidence type="ECO:0000313" key="1">
    <source>
        <dbReference type="EMBL" id="KZP31220.1"/>
    </source>
</evidence>
<name>A0A166U1N6_9AGAM</name>
<proteinExistence type="predicted"/>
<dbReference type="OrthoDB" id="420422at2759"/>
<dbReference type="SUPFAM" id="SSF52540">
    <property type="entry name" value="P-loop containing nucleoside triphosphate hydrolases"/>
    <property type="match status" value="1"/>
</dbReference>
<dbReference type="GO" id="GO:0042148">
    <property type="term" value="P:DNA strand invasion"/>
    <property type="evidence" value="ECO:0007669"/>
    <property type="project" value="TreeGrafter"/>
</dbReference>
<dbReference type="InterPro" id="IPR030547">
    <property type="entry name" value="XRCC2"/>
</dbReference>